<evidence type="ECO:0000256" key="10">
    <source>
        <dbReference type="SAM" id="Phobius"/>
    </source>
</evidence>
<evidence type="ECO:0000256" key="4">
    <source>
        <dbReference type="ARBA" id="ARBA00018967"/>
    </source>
</evidence>
<keyword evidence="12" id="KW-1185">Reference proteome</keyword>
<evidence type="ECO:0000256" key="9">
    <source>
        <dbReference type="ARBA" id="ARBA00023140"/>
    </source>
</evidence>
<keyword evidence="9" id="KW-0576">Peroxisome</keyword>
<organism evidence="11 12">
    <name type="scientific">Eremothecium sinecaudum</name>
    <dbReference type="NCBI Taxonomy" id="45286"/>
    <lineage>
        <taxon>Eukaryota</taxon>
        <taxon>Fungi</taxon>
        <taxon>Dikarya</taxon>
        <taxon>Ascomycota</taxon>
        <taxon>Saccharomycotina</taxon>
        <taxon>Saccharomycetes</taxon>
        <taxon>Saccharomycetales</taxon>
        <taxon>Saccharomycetaceae</taxon>
        <taxon>Eremothecium</taxon>
    </lineage>
</organism>
<keyword evidence="8 10" id="KW-0472">Membrane</keyword>
<proteinExistence type="inferred from homology"/>
<sequence>MIFNVVKIPFTIKYTIEANTKISYMASHTRRALFSRNATLLAAGLAIVGAFVAYSCSQAKSKQEEQPKSDEYRGSKCIILTPRVREVINLKSILKTNAVVLLPPGVLLHEEDIDEGNSYKVIPCDSWKGVWACVRHLRFDSLLLNSNSIPDTIPHDIARYVSQMVEL</sequence>
<dbReference type="EMBL" id="CP014244">
    <property type="protein sequence ID" value="AMD20567.1"/>
    <property type="molecule type" value="Genomic_DNA"/>
</dbReference>
<dbReference type="GeneID" id="28723815"/>
<evidence type="ECO:0000256" key="3">
    <source>
        <dbReference type="ARBA" id="ARBA00009642"/>
    </source>
</evidence>
<evidence type="ECO:0000256" key="6">
    <source>
        <dbReference type="ARBA" id="ARBA00022692"/>
    </source>
</evidence>
<comment type="similarity">
    <text evidence="3">Belongs to the peroxin-22 family.</text>
</comment>
<protein>
    <recommendedName>
        <fullName evidence="4">Peroxisome assembly protein 22</fullName>
    </recommendedName>
</protein>
<keyword evidence="7 10" id="KW-1133">Transmembrane helix</keyword>
<keyword evidence="6 10" id="KW-0812">Transmembrane</keyword>
<evidence type="ECO:0000256" key="8">
    <source>
        <dbReference type="ARBA" id="ARBA00023136"/>
    </source>
</evidence>
<comment type="function">
    <text evidence="1">Involved in peroxisome biogenesis.</text>
</comment>
<keyword evidence="5" id="KW-0962">Peroxisome biogenesis</keyword>
<name>A0A109UWZ7_9SACH</name>
<comment type="subcellular location">
    <subcellularLocation>
        <location evidence="2">Peroxisome membrane</location>
        <topology evidence="2">Single-pass membrane protein</topology>
    </subcellularLocation>
</comment>
<dbReference type="OrthoDB" id="4036401at2759"/>
<dbReference type="AlphaFoldDB" id="A0A109UWZ7"/>
<evidence type="ECO:0000313" key="12">
    <source>
        <dbReference type="Proteomes" id="UP000243052"/>
    </source>
</evidence>
<evidence type="ECO:0000256" key="2">
    <source>
        <dbReference type="ARBA" id="ARBA00004549"/>
    </source>
</evidence>
<accession>A0A109UWZ7</accession>
<evidence type="ECO:0000256" key="7">
    <source>
        <dbReference type="ARBA" id="ARBA00022989"/>
    </source>
</evidence>
<evidence type="ECO:0000313" key="11">
    <source>
        <dbReference type="EMBL" id="AMD20567.1"/>
    </source>
</evidence>
<evidence type="ECO:0000256" key="5">
    <source>
        <dbReference type="ARBA" id="ARBA00022593"/>
    </source>
</evidence>
<evidence type="ECO:0000256" key="1">
    <source>
        <dbReference type="ARBA" id="ARBA00003659"/>
    </source>
</evidence>
<gene>
    <name evidence="11" type="ORF">AW171_hschr42462</name>
</gene>
<dbReference type="Pfam" id="PF12827">
    <property type="entry name" value="Peroxin-22"/>
    <property type="match status" value="1"/>
</dbReference>
<dbReference type="InterPro" id="IPR024359">
    <property type="entry name" value="Peroxin-22"/>
</dbReference>
<dbReference type="GO" id="GO:0005778">
    <property type="term" value="C:peroxisomal membrane"/>
    <property type="evidence" value="ECO:0007669"/>
    <property type="project" value="UniProtKB-SubCell"/>
</dbReference>
<dbReference type="Gene3D" id="3.40.50.11730">
    <property type="entry name" value="Peroxisome assembly protein 22"/>
    <property type="match status" value="1"/>
</dbReference>
<dbReference type="RefSeq" id="XP_017987563.1">
    <property type="nucleotide sequence ID" value="XM_018131859.1"/>
</dbReference>
<dbReference type="Proteomes" id="UP000243052">
    <property type="component" value="Chromosome iv"/>
</dbReference>
<dbReference type="GO" id="GO:0007031">
    <property type="term" value="P:peroxisome organization"/>
    <property type="evidence" value="ECO:0007669"/>
    <property type="project" value="UniProtKB-KW"/>
</dbReference>
<dbReference type="InterPro" id="IPR038613">
    <property type="entry name" value="Peroxin-22_C_sf"/>
</dbReference>
<feature type="transmembrane region" description="Helical" evidence="10">
    <location>
        <begin position="33"/>
        <end position="54"/>
    </location>
</feature>
<reference evidence="11 12" key="1">
    <citation type="submission" date="2016-01" db="EMBL/GenBank/DDBJ databases">
        <title>Genome sequence of the yeast Holleya sinecauda.</title>
        <authorList>
            <person name="Dietrich F.S."/>
        </authorList>
    </citation>
    <scope>NUCLEOTIDE SEQUENCE [LARGE SCALE GENOMIC DNA]</scope>
    <source>
        <strain evidence="11 12">ATCC 58844</strain>
    </source>
</reference>